<dbReference type="PATRIC" id="fig|218491.5.peg.1652"/>
<gene>
    <name evidence="8" type="primary">virB10</name>
    <name evidence="8" type="ordered locus">ECA1614</name>
</gene>
<organism evidence="8 9">
    <name type="scientific">Pectobacterium atrosepticum (strain SCRI 1043 / ATCC BAA-672)</name>
    <name type="common">Erwinia carotovora subsp. atroseptica</name>
    <dbReference type="NCBI Taxonomy" id="218491"/>
    <lineage>
        <taxon>Bacteria</taxon>
        <taxon>Pseudomonadati</taxon>
        <taxon>Pseudomonadota</taxon>
        <taxon>Gammaproteobacteria</taxon>
        <taxon>Enterobacterales</taxon>
        <taxon>Pectobacteriaceae</taxon>
        <taxon>Pectobacterium</taxon>
    </lineage>
</organism>
<feature type="compositionally biased region" description="Basic and acidic residues" evidence="6">
    <location>
        <begin position="9"/>
        <end position="36"/>
    </location>
</feature>
<dbReference type="NCBIfam" id="NF041422">
    <property type="entry name" value="VirB10_subf"/>
    <property type="match status" value="1"/>
</dbReference>
<keyword evidence="5 7" id="KW-0472">Membrane</keyword>
<dbReference type="Gene3D" id="2.40.128.260">
    <property type="entry name" value="Type IV secretion system, VirB10/TraB/TrbI"/>
    <property type="match status" value="2"/>
</dbReference>
<reference evidence="8" key="1">
    <citation type="submission" date="2004-02" db="EMBL/GenBank/DDBJ databases">
        <title>The genome sequence of the enterobacterial phytopathogen Erwinia carotovora subsp. atroseptica SCRI1043 and functional genomic identification of novel virulence factors.</title>
        <authorList>
            <person name="Bell K.S."/>
            <person name="Sebaihia M."/>
            <person name="Pritchard L."/>
            <person name="Holden M."/>
            <person name="Hyman L.J."/>
            <person name="Holeva M.C."/>
            <person name="Thomson N.R."/>
            <person name="Bentley S.D."/>
            <person name="Churcher C."/>
            <person name="Mungall K."/>
            <person name="Atkin R."/>
            <person name="Bason N."/>
            <person name="Brooks K."/>
            <person name="Chillingworth T."/>
            <person name="Clark K."/>
            <person name="Doggett J."/>
            <person name="Fraser A."/>
            <person name="Hance Z."/>
            <person name="Hauser H."/>
            <person name="Jagels K."/>
            <person name="Moule S."/>
            <person name="Norbertczak H."/>
            <person name="Ormond D."/>
            <person name="Price C."/>
            <person name="Quail M.A."/>
            <person name="Sanders M."/>
            <person name="Walker D."/>
            <person name="Whitehead S."/>
            <person name="Salmond G.P.C."/>
            <person name="Birch P.R.J."/>
            <person name="Barrell B.G."/>
            <person name="Parkhill J."/>
            <person name="Toth I.K."/>
        </authorList>
    </citation>
    <scope>NUCLEOTIDE SEQUENCE</scope>
    <source>
        <strain evidence="8">SCRI1043</strain>
    </source>
</reference>
<feature type="compositionally biased region" description="Low complexity" evidence="6">
    <location>
        <begin position="86"/>
        <end position="98"/>
    </location>
</feature>
<evidence type="ECO:0000256" key="7">
    <source>
        <dbReference type="SAM" id="Phobius"/>
    </source>
</evidence>
<proteinExistence type="inferred from homology"/>
<evidence type="ECO:0000256" key="2">
    <source>
        <dbReference type="ARBA" id="ARBA00010265"/>
    </source>
</evidence>
<evidence type="ECO:0000256" key="4">
    <source>
        <dbReference type="ARBA" id="ARBA00022989"/>
    </source>
</evidence>
<dbReference type="KEGG" id="eca:ECA1614"/>
<comment type="subcellular location">
    <subcellularLocation>
        <location evidence="1">Membrane</location>
        <topology evidence="1">Single-pass membrane protein</topology>
    </subcellularLocation>
</comment>
<dbReference type="Pfam" id="PF03743">
    <property type="entry name" value="TrbI"/>
    <property type="match status" value="1"/>
</dbReference>
<sequence>MTETPSPEEPEKTTAEREAEARQRARAEMARREPEPPHQSGQPEVTRFRKSSGRRTLIVTLLSLVLLIALALGGDRLLLALKRGDSNAADSSAPPSNGVAQHERKNLGMDSNPFGLFGQHKPEAAADRASQAPAAASASPEPPLLNKAAALADGLSGTASTTKESNVRTGQNTTGSDPVEPGGTPGDLYAACTSVMTKGKDGRLRCPDAGNPTPGSAANAEIASPGVAKVTGVRRLGLDPDLYIPVDRYIPCSMMRRFVSDVGGHISCLISEDVYSASNHVKLIPAGTVARGIYRTGALQHGSSRMFVLWTELRTPEPGSLQIPLTDTDATGPLGETGIAGWIDSHFWERFGNALMLSTVQDVAAAAADTAPGKDRNTDYTENTRAATAEMAKTALDNSINIPPTMYLNQGDVIGIMTGTDIDFSSVWQLRLKKRWYER</sequence>
<comment type="similarity">
    <text evidence="2">Belongs to the TrbI/VirB10 family.</text>
</comment>
<feature type="transmembrane region" description="Helical" evidence="7">
    <location>
        <begin position="56"/>
        <end position="74"/>
    </location>
</feature>
<feature type="compositionally biased region" description="Polar residues" evidence="6">
    <location>
        <begin position="157"/>
        <end position="176"/>
    </location>
</feature>
<dbReference type="Proteomes" id="UP000007966">
    <property type="component" value="Chromosome"/>
</dbReference>
<dbReference type="InterPro" id="IPR005498">
    <property type="entry name" value="T4SS_VirB10/TraB/TrbI"/>
</dbReference>
<name>Q6D6R7_PECAS</name>
<feature type="region of interest" description="Disordered" evidence="6">
    <location>
        <begin position="1"/>
        <end position="52"/>
    </location>
</feature>
<dbReference type="HOGENOM" id="CLU_041899_7_0_6"/>
<feature type="compositionally biased region" description="Low complexity" evidence="6">
    <location>
        <begin position="127"/>
        <end position="139"/>
    </location>
</feature>
<evidence type="ECO:0000256" key="1">
    <source>
        <dbReference type="ARBA" id="ARBA00004167"/>
    </source>
</evidence>
<dbReference type="GO" id="GO:0016020">
    <property type="term" value="C:membrane"/>
    <property type="evidence" value="ECO:0007669"/>
    <property type="project" value="UniProtKB-SubCell"/>
</dbReference>
<evidence type="ECO:0000256" key="6">
    <source>
        <dbReference type="SAM" id="MobiDB-lite"/>
    </source>
</evidence>
<keyword evidence="9" id="KW-1185">Reference proteome</keyword>
<feature type="region of interest" description="Disordered" evidence="6">
    <location>
        <begin position="86"/>
        <end position="142"/>
    </location>
</feature>
<evidence type="ECO:0000256" key="3">
    <source>
        <dbReference type="ARBA" id="ARBA00022692"/>
    </source>
</evidence>
<dbReference type="EMBL" id="BX950851">
    <property type="protein sequence ID" value="CAG74518.1"/>
    <property type="molecule type" value="Genomic_DNA"/>
</dbReference>
<dbReference type="AlphaFoldDB" id="Q6D6R7"/>
<dbReference type="STRING" id="218491.ECA1614"/>
<protein>
    <submittedName>
        <fullName evidence="8">Conjugal transfer protein</fullName>
    </submittedName>
</protein>
<keyword evidence="3 7" id="KW-0812">Transmembrane</keyword>
<dbReference type="InterPro" id="IPR042217">
    <property type="entry name" value="T4SS_VirB10/TrbI"/>
</dbReference>
<evidence type="ECO:0000256" key="5">
    <source>
        <dbReference type="ARBA" id="ARBA00023136"/>
    </source>
</evidence>
<accession>Q6D6R7</accession>
<keyword evidence="4 7" id="KW-1133">Transmembrane helix</keyword>
<dbReference type="OrthoDB" id="9766860at2"/>
<evidence type="ECO:0000313" key="8">
    <source>
        <dbReference type="EMBL" id="CAG74518.1"/>
    </source>
</evidence>
<evidence type="ECO:0000313" key="9">
    <source>
        <dbReference type="Proteomes" id="UP000007966"/>
    </source>
</evidence>
<dbReference type="CDD" id="cd16429">
    <property type="entry name" value="VirB10"/>
    <property type="match status" value="1"/>
</dbReference>
<dbReference type="eggNOG" id="COG2948">
    <property type="taxonomic scope" value="Bacteria"/>
</dbReference>
<dbReference type="RefSeq" id="WP_011093192.1">
    <property type="nucleotide sequence ID" value="NC_004547.2"/>
</dbReference>
<feature type="region of interest" description="Disordered" evidence="6">
    <location>
        <begin position="156"/>
        <end position="187"/>
    </location>
</feature>